<evidence type="ECO:0000313" key="3">
    <source>
        <dbReference type="Proteomes" id="UP000223968"/>
    </source>
</evidence>
<dbReference type="SUPFAM" id="SSF52833">
    <property type="entry name" value="Thioredoxin-like"/>
    <property type="match status" value="1"/>
</dbReference>
<dbReference type="Pfam" id="PF01323">
    <property type="entry name" value="DSBA"/>
    <property type="match status" value="1"/>
</dbReference>
<dbReference type="InterPro" id="IPR036249">
    <property type="entry name" value="Thioredoxin-like_sf"/>
</dbReference>
<dbReference type="STRING" id="1447875.A0A2B7Y8C0"/>
<comment type="caution">
    <text evidence="2">The sequence shown here is derived from an EMBL/GenBank/DDBJ whole genome shotgun (WGS) entry which is preliminary data.</text>
</comment>
<sequence>MVNFKIDIVSDTVCPWCYIGKKRLEKAISLYRTSHPSTTDTFTTTWLPFYLNPDPTCLSIDKESYMTSRFGAERAQMIRARLTQAGEAEGIHFKFGGKTGYTRDSHRLIQLAKMKAKAEQAGAGAGAEVGTGTIDLQTPVVEELFTAYFENEEDITAREVLVRAGVRAGLEEAEVKKWLESGEGGEVVDREVEEARGRRFVTGVPHFTIQGKYVIEGAEGPGEFLEVFERIKGEEGG</sequence>
<name>A0A2B7Y8C0_9EURO</name>
<dbReference type="OrthoDB" id="1930760at2759"/>
<dbReference type="Gene3D" id="3.40.30.10">
    <property type="entry name" value="Glutaredoxin"/>
    <property type="match status" value="1"/>
</dbReference>
<dbReference type="InterPro" id="IPR001853">
    <property type="entry name" value="DSBA-like_thioredoxin_dom"/>
</dbReference>
<proteinExistence type="predicted"/>
<dbReference type="PANTHER" id="PTHR13887">
    <property type="entry name" value="GLUTATHIONE S-TRANSFERASE KAPPA"/>
    <property type="match status" value="1"/>
</dbReference>
<dbReference type="PANTHER" id="PTHR13887:SF41">
    <property type="entry name" value="THIOREDOXIN SUPERFAMILY PROTEIN"/>
    <property type="match status" value="1"/>
</dbReference>
<feature type="domain" description="DSBA-like thioredoxin" evidence="1">
    <location>
        <begin position="6"/>
        <end position="222"/>
    </location>
</feature>
<reference evidence="2 3" key="1">
    <citation type="submission" date="2017-10" db="EMBL/GenBank/DDBJ databases">
        <title>Comparative genomics in systemic dimorphic fungi from Ajellomycetaceae.</title>
        <authorList>
            <person name="Munoz J.F."/>
            <person name="Mcewen J.G."/>
            <person name="Clay O.K."/>
            <person name="Cuomo C.A."/>
        </authorList>
    </citation>
    <scope>NUCLEOTIDE SEQUENCE [LARGE SCALE GENOMIC DNA]</scope>
    <source>
        <strain evidence="2 3">UAMH5409</strain>
    </source>
</reference>
<dbReference type="GO" id="GO:0016491">
    <property type="term" value="F:oxidoreductase activity"/>
    <property type="evidence" value="ECO:0007669"/>
    <property type="project" value="InterPro"/>
</dbReference>
<gene>
    <name evidence="2" type="ORF">AJ79_01185</name>
</gene>
<accession>A0A2B7Y8C0</accession>
<protein>
    <recommendedName>
        <fullName evidence="1">DSBA-like thioredoxin domain-containing protein</fullName>
    </recommendedName>
</protein>
<dbReference type="Proteomes" id="UP000223968">
    <property type="component" value="Unassembled WGS sequence"/>
</dbReference>
<dbReference type="EMBL" id="PDNB01000011">
    <property type="protein sequence ID" value="PGH17301.1"/>
    <property type="molecule type" value="Genomic_DNA"/>
</dbReference>
<keyword evidence="3" id="KW-1185">Reference proteome</keyword>
<evidence type="ECO:0000259" key="1">
    <source>
        <dbReference type="Pfam" id="PF01323"/>
    </source>
</evidence>
<dbReference type="AlphaFoldDB" id="A0A2B7Y8C0"/>
<dbReference type="CDD" id="cd03024">
    <property type="entry name" value="DsbA_FrnE"/>
    <property type="match status" value="1"/>
</dbReference>
<organism evidence="2 3">
    <name type="scientific">Helicocarpus griseus UAMH5409</name>
    <dbReference type="NCBI Taxonomy" id="1447875"/>
    <lineage>
        <taxon>Eukaryota</taxon>
        <taxon>Fungi</taxon>
        <taxon>Dikarya</taxon>
        <taxon>Ascomycota</taxon>
        <taxon>Pezizomycotina</taxon>
        <taxon>Eurotiomycetes</taxon>
        <taxon>Eurotiomycetidae</taxon>
        <taxon>Onygenales</taxon>
        <taxon>Ajellomycetaceae</taxon>
        <taxon>Helicocarpus</taxon>
    </lineage>
</organism>
<evidence type="ECO:0000313" key="2">
    <source>
        <dbReference type="EMBL" id="PGH17301.1"/>
    </source>
</evidence>